<organism evidence="6 7">
    <name type="scientific">Cinchona calisaya</name>
    <dbReference type="NCBI Taxonomy" id="153742"/>
    <lineage>
        <taxon>Eukaryota</taxon>
        <taxon>Viridiplantae</taxon>
        <taxon>Streptophyta</taxon>
        <taxon>Embryophyta</taxon>
        <taxon>Tracheophyta</taxon>
        <taxon>Spermatophyta</taxon>
        <taxon>Magnoliopsida</taxon>
        <taxon>eudicotyledons</taxon>
        <taxon>Gunneridae</taxon>
        <taxon>Pentapetalae</taxon>
        <taxon>asterids</taxon>
        <taxon>lamiids</taxon>
        <taxon>Gentianales</taxon>
        <taxon>Rubiaceae</taxon>
        <taxon>Cinchonoideae</taxon>
        <taxon>Cinchoneae</taxon>
        <taxon>Cinchona</taxon>
    </lineage>
</organism>
<dbReference type="SUPFAM" id="SSF63829">
    <property type="entry name" value="Calcium-dependent phosphotriesterase"/>
    <property type="match status" value="1"/>
</dbReference>
<dbReference type="Gene3D" id="2.120.10.30">
    <property type="entry name" value="TolB, C-terminal domain"/>
    <property type="match status" value="1"/>
</dbReference>
<dbReference type="InterPro" id="IPR018119">
    <property type="entry name" value="Strictosidine_synth_cons-reg"/>
</dbReference>
<keyword evidence="7" id="KW-1185">Reference proteome</keyword>
<evidence type="ECO:0000256" key="4">
    <source>
        <dbReference type="ARBA" id="ARBA00023180"/>
    </source>
</evidence>
<reference evidence="6 7" key="1">
    <citation type="submission" date="2024-11" db="EMBL/GenBank/DDBJ databases">
        <title>A near-complete genome assembly of Cinchona calisaya.</title>
        <authorList>
            <person name="Lian D.C."/>
            <person name="Zhao X.W."/>
            <person name="Wei L."/>
        </authorList>
    </citation>
    <scope>NUCLEOTIDE SEQUENCE [LARGE SCALE GENOMIC DNA]</scope>
    <source>
        <tissue evidence="6">Nenye</tissue>
    </source>
</reference>
<evidence type="ECO:0000313" key="6">
    <source>
        <dbReference type="EMBL" id="KAL3511167.1"/>
    </source>
</evidence>
<keyword evidence="3" id="KW-0926">Vacuole</keyword>
<feature type="domain" description="Strictosidine synthase conserved region" evidence="5">
    <location>
        <begin position="113"/>
        <end position="202"/>
    </location>
</feature>
<gene>
    <name evidence="6" type="ORF">ACH5RR_030568</name>
</gene>
<dbReference type="Pfam" id="PF03088">
    <property type="entry name" value="Str_synth"/>
    <property type="match status" value="1"/>
</dbReference>
<dbReference type="GO" id="GO:0005773">
    <property type="term" value="C:vacuole"/>
    <property type="evidence" value="ECO:0007669"/>
    <property type="project" value="UniProtKB-SubCell"/>
</dbReference>
<evidence type="ECO:0000256" key="1">
    <source>
        <dbReference type="ARBA" id="ARBA00004116"/>
    </source>
</evidence>
<comment type="subcellular location">
    <subcellularLocation>
        <location evidence="1">Vacuole</location>
    </subcellularLocation>
</comment>
<evidence type="ECO:0000313" key="7">
    <source>
        <dbReference type="Proteomes" id="UP001630127"/>
    </source>
</evidence>
<dbReference type="AlphaFoldDB" id="A0ABD2YV12"/>
<dbReference type="InterPro" id="IPR011042">
    <property type="entry name" value="6-blade_b-propeller_TolB-like"/>
</dbReference>
<evidence type="ECO:0000259" key="5">
    <source>
        <dbReference type="Pfam" id="PF03088"/>
    </source>
</evidence>
<evidence type="ECO:0000256" key="3">
    <source>
        <dbReference type="ARBA" id="ARBA00022554"/>
    </source>
</evidence>
<dbReference type="EMBL" id="JBJUIK010000012">
    <property type="protein sequence ID" value="KAL3511167.1"/>
    <property type="molecule type" value="Genomic_DNA"/>
</dbReference>
<name>A0ABD2YV12_9GENT</name>
<dbReference type="PANTHER" id="PTHR10426">
    <property type="entry name" value="STRICTOSIDINE SYNTHASE-RELATED"/>
    <property type="match status" value="1"/>
</dbReference>
<dbReference type="Proteomes" id="UP001630127">
    <property type="component" value="Unassembled WGS sequence"/>
</dbReference>
<protein>
    <recommendedName>
        <fullName evidence="5">Strictosidine synthase conserved region domain-containing protein</fullName>
    </recommendedName>
</protein>
<proteinExistence type="inferred from homology"/>
<evidence type="ECO:0000256" key="2">
    <source>
        <dbReference type="ARBA" id="ARBA00009191"/>
    </source>
</evidence>
<sequence>MGSEAYAFDPMGEGPYAGLNDGRIVKYQGPEIGFTDFAITTASRSKELCDGIIPGKNLELAANCGRPIGLEFNHKTGDLYITDAYNGLMVVGPDGGIATQLTSLDGIPNDVLDAVDVDPVTGTVFYTDLGSEFLKIKNLTAFLLSGDTSGRLLKYDPKTGQRTVVLRGLSGPNGVAVSKDGTFVLISEYVAGRIRKFWVKGPKANSSEVLVNLPGSPDNIKRTISGDFWVPVNIERLLPKKTSFPLAQKFSSNGQILETVNFYAEYNETYITEVHEHLGSLYVASTYTNFVGVFRGVKCLTSGIPLSI</sequence>
<dbReference type="PANTHER" id="PTHR10426:SF136">
    <property type="entry name" value="PROTEIN STRICTOSIDINE SYNTHASE-LIKE 9-LIKE"/>
    <property type="match status" value="1"/>
</dbReference>
<comment type="caution">
    <text evidence="6">The sequence shown here is derived from an EMBL/GenBank/DDBJ whole genome shotgun (WGS) entry which is preliminary data.</text>
</comment>
<comment type="similarity">
    <text evidence="2">Belongs to the strictosidine synthase family.</text>
</comment>
<keyword evidence="4" id="KW-0325">Glycoprotein</keyword>
<accession>A0ABD2YV12</accession>